<feature type="region of interest" description="Disordered" evidence="1">
    <location>
        <begin position="1"/>
        <end position="26"/>
    </location>
</feature>
<dbReference type="AlphaFoldDB" id="A0A7J6E2Z7"/>
<dbReference type="Pfam" id="PF12937">
    <property type="entry name" value="F-box-like"/>
    <property type="match status" value="1"/>
</dbReference>
<sequence length="422" mass="48754">MDMESDSLTKMKRTKTHQEDCQPSNGFENLPPEITFDILSQLPITSLVQFKYVCRSWRLIGQDPNLLEEYSSRTSEENPCIIFHYDSPIRNELFFVDLHGDSYRDQNQSHPVRKIRTPFSSSMPEYDVVGSCNGLLCLSDSLYNDAIYIYNPFTRDYRELPKTNRYPDQEVVFGFGFHPITKEYKVIKIIYYYKDGNKGHHHVSHRFRVPTQSEVQVLTLGSSSSRWRSLGKVSHYLHHCPAVLVQGRLHWMTCRPRYRTGRNLVSFDLGEEKFCEVAKPDVMGMRRCDYHLVAVRGCLAAAFYLNYGKMEIWVMKEYGVKESWTKEFVIRSNISKAIKEVNQCSSIACGSVSKFSVKGRPVRVVCVLKSGEILLEYKSRALTLYNPQTGKHKDLVFQGMPNWFHSIVHAGTLNQIHTLIGT</sequence>
<proteinExistence type="predicted"/>
<dbReference type="InterPro" id="IPR036047">
    <property type="entry name" value="F-box-like_dom_sf"/>
</dbReference>
<gene>
    <name evidence="3" type="ORF">F8388_021824</name>
</gene>
<name>A0A7J6E2Z7_CANSA</name>
<dbReference type="InterPro" id="IPR001810">
    <property type="entry name" value="F-box_dom"/>
</dbReference>
<dbReference type="Gene3D" id="1.20.1280.50">
    <property type="match status" value="1"/>
</dbReference>
<dbReference type="InterPro" id="IPR050796">
    <property type="entry name" value="SCF_F-box_component"/>
</dbReference>
<feature type="domain" description="F-box" evidence="2">
    <location>
        <begin position="24"/>
        <end position="70"/>
    </location>
</feature>
<organism evidence="3 4">
    <name type="scientific">Cannabis sativa</name>
    <name type="common">Hemp</name>
    <name type="synonym">Marijuana</name>
    <dbReference type="NCBI Taxonomy" id="3483"/>
    <lineage>
        <taxon>Eukaryota</taxon>
        <taxon>Viridiplantae</taxon>
        <taxon>Streptophyta</taxon>
        <taxon>Embryophyta</taxon>
        <taxon>Tracheophyta</taxon>
        <taxon>Spermatophyta</taxon>
        <taxon>Magnoliopsida</taxon>
        <taxon>eudicotyledons</taxon>
        <taxon>Gunneridae</taxon>
        <taxon>Pentapetalae</taxon>
        <taxon>rosids</taxon>
        <taxon>fabids</taxon>
        <taxon>Rosales</taxon>
        <taxon>Cannabaceae</taxon>
        <taxon>Cannabis</taxon>
    </lineage>
</organism>
<reference evidence="3 4" key="1">
    <citation type="journal article" date="2020" name="bioRxiv">
        <title>Sequence and annotation of 42 cannabis genomes reveals extensive copy number variation in cannabinoid synthesis and pathogen resistance genes.</title>
        <authorList>
            <person name="Mckernan K.J."/>
            <person name="Helbert Y."/>
            <person name="Kane L.T."/>
            <person name="Ebling H."/>
            <person name="Zhang L."/>
            <person name="Liu B."/>
            <person name="Eaton Z."/>
            <person name="Mclaughlin S."/>
            <person name="Kingan S."/>
            <person name="Baybayan P."/>
            <person name="Concepcion G."/>
            <person name="Jordan M."/>
            <person name="Riva A."/>
            <person name="Barbazuk W."/>
            <person name="Harkins T."/>
        </authorList>
    </citation>
    <scope>NUCLEOTIDE SEQUENCE [LARGE SCALE GENOMIC DNA]</scope>
    <source>
        <strain evidence="4">cv. Jamaican Lion 4</strain>
        <tissue evidence="3">Leaf</tissue>
    </source>
</reference>
<dbReference type="InterPro" id="IPR017451">
    <property type="entry name" value="F-box-assoc_interact_dom"/>
</dbReference>
<dbReference type="SUPFAM" id="SSF81383">
    <property type="entry name" value="F-box domain"/>
    <property type="match status" value="1"/>
</dbReference>
<accession>A0A7J6E2Z7</accession>
<dbReference type="SMART" id="SM00256">
    <property type="entry name" value="FBOX"/>
    <property type="match status" value="1"/>
</dbReference>
<evidence type="ECO:0000313" key="3">
    <source>
        <dbReference type="EMBL" id="KAF4352049.1"/>
    </source>
</evidence>
<comment type="caution">
    <text evidence="3">The sequence shown here is derived from an EMBL/GenBank/DDBJ whole genome shotgun (WGS) entry which is preliminary data.</text>
</comment>
<dbReference type="PROSITE" id="PS50181">
    <property type="entry name" value="FBOX"/>
    <property type="match status" value="1"/>
</dbReference>
<evidence type="ECO:0000259" key="2">
    <source>
        <dbReference type="PROSITE" id="PS50181"/>
    </source>
</evidence>
<dbReference type="EMBL" id="JAATIP010000322">
    <property type="protein sequence ID" value="KAF4352049.1"/>
    <property type="molecule type" value="Genomic_DNA"/>
</dbReference>
<dbReference type="PANTHER" id="PTHR31672">
    <property type="entry name" value="BNACNNG10540D PROTEIN"/>
    <property type="match status" value="1"/>
</dbReference>
<dbReference type="InterPro" id="IPR013187">
    <property type="entry name" value="F-box-assoc_dom_typ3"/>
</dbReference>
<dbReference type="Pfam" id="PF08268">
    <property type="entry name" value="FBA_3"/>
    <property type="match status" value="1"/>
</dbReference>
<protein>
    <recommendedName>
        <fullName evidence="2">F-box domain-containing protein</fullName>
    </recommendedName>
</protein>
<evidence type="ECO:0000313" key="4">
    <source>
        <dbReference type="Proteomes" id="UP000525078"/>
    </source>
</evidence>
<dbReference type="NCBIfam" id="TIGR01640">
    <property type="entry name" value="F_box_assoc_1"/>
    <property type="match status" value="1"/>
</dbReference>
<evidence type="ECO:0000256" key="1">
    <source>
        <dbReference type="SAM" id="MobiDB-lite"/>
    </source>
</evidence>
<dbReference type="Proteomes" id="UP000525078">
    <property type="component" value="Unassembled WGS sequence"/>
</dbReference>